<dbReference type="EMBL" id="CM056777">
    <property type="protein sequence ID" value="KAJ8737957.1"/>
    <property type="molecule type" value="Genomic_DNA"/>
</dbReference>
<reference evidence="1" key="1">
    <citation type="submission" date="2023-03" db="EMBL/GenBank/DDBJ databases">
        <title>Chromosome-level genomes of two armyworms, Mythimna separata and Mythimna loreyi, provide insights into the biosynthesis and reception of sex pheromones.</title>
        <authorList>
            <person name="Zhao H."/>
        </authorList>
    </citation>
    <scope>NUCLEOTIDE SEQUENCE</scope>
    <source>
        <strain evidence="1">BeijingLab</strain>
    </source>
</reference>
<name>A0ACC2RCR6_9NEOP</name>
<gene>
    <name evidence="1" type="ORF">PYW08_000552</name>
</gene>
<proteinExistence type="predicted"/>
<organism evidence="1 2">
    <name type="scientific">Mythimna loreyi</name>
    <dbReference type="NCBI Taxonomy" id="667449"/>
    <lineage>
        <taxon>Eukaryota</taxon>
        <taxon>Metazoa</taxon>
        <taxon>Ecdysozoa</taxon>
        <taxon>Arthropoda</taxon>
        <taxon>Hexapoda</taxon>
        <taxon>Insecta</taxon>
        <taxon>Pterygota</taxon>
        <taxon>Neoptera</taxon>
        <taxon>Endopterygota</taxon>
        <taxon>Lepidoptera</taxon>
        <taxon>Glossata</taxon>
        <taxon>Ditrysia</taxon>
        <taxon>Noctuoidea</taxon>
        <taxon>Noctuidae</taxon>
        <taxon>Noctuinae</taxon>
        <taxon>Hadenini</taxon>
        <taxon>Mythimna</taxon>
    </lineage>
</organism>
<protein>
    <submittedName>
        <fullName evidence="1">Uncharacterized protein</fullName>
    </submittedName>
</protein>
<sequence length="420" mass="48104">MSAVEVPPSEKTAPRANYTPYDFRVGYYHRVDVTHINEPKSFYVRAADFEDLLKFIEIPGHEVSANEIKLGQRVIYKSKILKKFVRGVIHKIITKKGKVKCNMFAVDYGCCDNSVSVKHIHHPDSKSEPQNQCPGLATHCRLHLCEPKGATFSNEVIDTMKRLVGSYTATINVQSKSNDQLVVELITVDCARDVATALGFLGLTTLTKGPYTVNRLTHSIADLKWTQTLRYKHKELKVGDILHVRVQSGTSVSGFYVADINDFKKLRRAEPSFSQYCKSRYMKDEDFVPGRPCAVKLDNLDQYERAIIKEVRPNSMAVLKLVDWGKEIESRFSSIRSIDSEFYLSQPIIAIYCSTTEDQVWEPTLNSFFFKGYELGIKIMELGNNSDKAHKVNIYPECMLNYWRKINIYPQFLPNDWSRE</sequence>
<keyword evidence="2" id="KW-1185">Reference proteome</keyword>
<dbReference type="Proteomes" id="UP001231649">
    <property type="component" value="Chromosome 1"/>
</dbReference>
<evidence type="ECO:0000313" key="1">
    <source>
        <dbReference type="EMBL" id="KAJ8737957.1"/>
    </source>
</evidence>
<accession>A0ACC2RCR6</accession>
<evidence type="ECO:0000313" key="2">
    <source>
        <dbReference type="Proteomes" id="UP001231649"/>
    </source>
</evidence>
<comment type="caution">
    <text evidence="1">The sequence shown here is derived from an EMBL/GenBank/DDBJ whole genome shotgun (WGS) entry which is preliminary data.</text>
</comment>